<dbReference type="Proteomes" id="UP001501319">
    <property type="component" value="Unassembled WGS sequence"/>
</dbReference>
<accession>A0ABP4RMH5</accession>
<dbReference type="Gene3D" id="2.60.120.200">
    <property type="match status" value="1"/>
</dbReference>
<sequence length="345" mass="36214">MNATTGAYDPYMGLAITGVHNGGIPTAIKLDVSPNGNSLVAIGNFNNTSAGFSMCGSSVRGHYASVRRWRMPRRTRRWTAVGTTMAVLGCLVACDSAAGAQIEGPDPLAPTATPPPEPQLLLTFDDQEPGSSEGREILGEGSAAIEVAVLSRNKPKTTFQPGHEGGIALRLPAYSGEAKGSFGALRVEPEEWLSPGESEFSFGADIRLDAQSSGSAIDNGDNVMQRGLFADAAQFKIQVDKHHASCVVRGTDGAVVVKSKVALAAANWYRLTCHRLDKTVTLTVENLGSTQQPAVVSKTGAIGPLELTGAEPLSIGAKTGADGEIIKSSTDQFNGWIDNISYLRT</sequence>
<reference evidence="2" key="1">
    <citation type="journal article" date="2019" name="Int. J. Syst. Evol. Microbiol.">
        <title>The Global Catalogue of Microorganisms (GCM) 10K type strain sequencing project: providing services to taxonomists for standard genome sequencing and annotation.</title>
        <authorList>
            <consortium name="The Broad Institute Genomics Platform"/>
            <consortium name="The Broad Institute Genome Sequencing Center for Infectious Disease"/>
            <person name="Wu L."/>
            <person name="Ma J."/>
        </authorList>
    </citation>
    <scope>NUCLEOTIDE SEQUENCE [LARGE SCALE GENOMIC DNA]</scope>
    <source>
        <strain evidence="2">JCM 14306</strain>
    </source>
</reference>
<dbReference type="EMBL" id="BAAANE010000009">
    <property type="protein sequence ID" value="GAA1655188.1"/>
    <property type="molecule type" value="Genomic_DNA"/>
</dbReference>
<dbReference type="RefSeq" id="WP_344115076.1">
    <property type="nucleotide sequence ID" value="NZ_BAAANE010000009.1"/>
</dbReference>
<name>A0ABP4RMH5_9ACTN</name>
<comment type="caution">
    <text evidence="1">The sequence shown here is derived from an EMBL/GenBank/DDBJ whole genome shotgun (WGS) entry which is preliminary data.</text>
</comment>
<organism evidence="1 2">
    <name type="scientific">Kribbella alba</name>
    <dbReference type="NCBI Taxonomy" id="190197"/>
    <lineage>
        <taxon>Bacteria</taxon>
        <taxon>Bacillati</taxon>
        <taxon>Actinomycetota</taxon>
        <taxon>Actinomycetes</taxon>
        <taxon>Propionibacteriales</taxon>
        <taxon>Kribbellaceae</taxon>
        <taxon>Kribbella</taxon>
    </lineage>
</organism>
<gene>
    <name evidence="1" type="ORF">GCM10009744_54630</name>
</gene>
<protein>
    <submittedName>
        <fullName evidence="1">Uncharacterized protein</fullName>
    </submittedName>
</protein>
<evidence type="ECO:0000313" key="2">
    <source>
        <dbReference type="Proteomes" id="UP001501319"/>
    </source>
</evidence>
<keyword evidence="2" id="KW-1185">Reference proteome</keyword>
<proteinExistence type="predicted"/>
<evidence type="ECO:0000313" key="1">
    <source>
        <dbReference type="EMBL" id="GAA1655188.1"/>
    </source>
</evidence>